<evidence type="ECO:0000313" key="2">
    <source>
        <dbReference type="EMBL" id="KQK18621.1"/>
    </source>
</evidence>
<dbReference type="EMBL" id="CM000880">
    <property type="protein sequence ID" value="KQK18621.1"/>
    <property type="molecule type" value="Genomic_DNA"/>
</dbReference>
<keyword evidence="4" id="KW-1185">Reference proteome</keyword>
<evidence type="ECO:0000256" key="1">
    <source>
        <dbReference type="SAM" id="MobiDB-lite"/>
    </source>
</evidence>
<reference evidence="3" key="3">
    <citation type="submission" date="2018-08" db="UniProtKB">
        <authorList>
            <consortium name="EnsemblPlants"/>
        </authorList>
    </citation>
    <scope>IDENTIFICATION</scope>
    <source>
        <strain evidence="3">cv. Bd21</strain>
    </source>
</reference>
<dbReference type="Gramene" id="KQK18621">
    <property type="protein sequence ID" value="KQK18621"/>
    <property type="gene ID" value="BRADI_1g43695v3"/>
</dbReference>
<reference evidence="2" key="2">
    <citation type="submission" date="2017-06" db="EMBL/GenBank/DDBJ databases">
        <title>WGS assembly of Brachypodium distachyon.</title>
        <authorList>
            <consortium name="The International Brachypodium Initiative"/>
            <person name="Lucas S."/>
            <person name="Harmon-Smith M."/>
            <person name="Lail K."/>
            <person name="Tice H."/>
            <person name="Grimwood J."/>
            <person name="Bruce D."/>
            <person name="Barry K."/>
            <person name="Shu S."/>
            <person name="Lindquist E."/>
            <person name="Wang M."/>
            <person name="Pitluck S."/>
            <person name="Vogel J.P."/>
            <person name="Garvin D.F."/>
            <person name="Mockler T.C."/>
            <person name="Schmutz J."/>
            <person name="Rokhsar D."/>
            <person name="Bevan M.W."/>
        </authorList>
    </citation>
    <scope>NUCLEOTIDE SEQUENCE</scope>
    <source>
        <strain evidence="2">Bd21</strain>
    </source>
</reference>
<accession>A0A0Q3H7N6</accession>
<evidence type="ECO:0000313" key="3">
    <source>
        <dbReference type="EnsemblPlants" id="KQK18621"/>
    </source>
</evidence>
<dbReference type="EnsemblPlants" id="KQK18621">
    <property type="protein sequence ID" value="KQK18621"/>
    <property type="gene ID" value="BRADI_1g43695v3"/>
</dbReference>
<feature type="compositionally biased region" description="Polar residues" evidence="1">
    <location>
        <begin position="12"/>
        <end position="22"/>
    </location>
</feature>
<gene>
    <name evidence="2" type="ORF">BRADI_1g43695v3</name>
</gene>
<dbReference type="Proteomes" id="UP000008810">
    <property type="component" value="Chromosome 1"/>
</dbReference>
<organism evidence="2">
    <name type="scientific">Brachypodium distachyon</name>
    <name type="common">Purple false brome</name>
    <name type="synonym">Trachynia distachya</name>
    <dbReference type="NCBI Taxonomy" id="15368"/>
    <lineage>
        <taxon>Eukaryota</taxon>
        <taxon>Viridiplantae</taxon>
        <taxon>Streptophyta</taxon>
        <taxon>Embryophyta</taxon>
        <taxon>Tracheophyta</taxon>
        <taxon>Spermatophyta</taxon>
        <taxon>Magnoliopsida</taxon>
        <taxon>Liliopsida</taxon>
        <taxon>Poales</taxon>
        <taxon>Poaceae</taxon>
        <taxon>BOP clade</taxon>
        <taxon>Pooideae</taxon>
        <taxon>Stipodae</taxon>
        <taxon>Brachypodieae</taxon>
        <taxon>Brachypodium</taxon>
    </lineage>
</organism>
<evidence type="ECO:0000313" key="4">
    <source>
        <dbReference type="Proteomes" id="UP000008810"/>
    </source>
</evidence>
<dbReference type="InParanoid" id="A0A0Q3H7N6"/>
<sequence>MADRDSLARLSPSPSTCTSKGTSIDLACKSGSVEPSSASAPVPFPPLSNHAVVSMMSIRKDLKEPRMLIFHPWNWVPGET</sequence>
<dbReference type="AlphaFoldDB" id="A0A0Q3H7N6"/>
<reference evidence="2 3" key="1">
    <citation type="journal article" date="2010" name="Nature">
        <title>Genome sequencing and analysis of the model grass Brachypodium distachyon.</title>
        <authorList>
            <consortium name="International Brachypodium Initiative"/>
        </authorList>
    </citation>
    <scope>NUCLEOTIDE SEQUENCE [LARGE SCALE GENOMIC DNA]</scope>
    <source>
        <strain evidence="2 3">Bd21</strain>
    </source>
</reference>
<feature type="region of interest" description="Disordered" evidence="1">
    <location>
        <begin position="1"/>
        <end position="23"/>
    </location>
</feature>
<proteinExistence type="predicted"/>
<name>A0A0Q3H7N6_BRADI</name>
<protein>
    <submittedName>
        <fullName evidence="2 3">Uncharacterized protein</fullName>
    </submittedName>
</protein>